<comment type="caution">
    <text evidence="1">The sequence shown here is derived from an EMBL/GenBank/DDBJ whole genome shotgun (WGS) entry which is preliminary data.</text>
</comment>
<reference evidence="1 2" key="1">
    <citation type="journal article" date="2022" name="New Phytol.">
        <title>Ecological generalism drives hyperdiversity of secondary metabolite gene clusters in xylarialean endophytes.</title>
        <authorList>
            <person name="Franco M.E.E."/>
            <person name="Wisecaver J.H."/>
            <person name="Arnold A.E."/>
            <person name="Ju Y.M."/>
            <person name="Slot J.C."/>
            <person name="Ahrendt S."/>
            <person name="Moore L.P."/>
            <person name="Eastman K.E."/>
            <person name="Scott K."/>
            <person name="Konkel Z."/>
            <person name="Mondo S.J."/>
            <person name="Kuo A."/>
            <person name="Hayes R.D."/>
            <person name="Haridas S."/>
            <person name="Andreopoulos B."/>
            <person name="Riley R."/>
            <person name="LaButti K."/>
            <person name="Pangilinan J."/>
            <person name="Lipzen A."/>
            <person name="Amirebrahimi M."/>
            <person name="Yan J."/>
            <person name="Adam C."/>
            <person name="Keymanesh K."/>
            <person name="Ng V."/>
            <person name="Louie K."/>
            <person name="Northen T."/>
            <person name="Drula E."/>
            <person name="Henrissat B."/>
            <person name="Hsieh H.M."/>
            <person name="Youens-Clark K."/>
            <person name="Lutzoni F."/>
            <person name="Miadlikowska J."/>
            <person name="Eastwood D.C."/>
            <person name="Hamelin R.C."/>
            <person name="Grigoriev I.V."/>
            <person name="U'Ren J.M."/>
        </authorList>
    </citation>
    <scope>NUCLEOTIDE SEQUENCE [LARGE SCALE GENOMIC DNA]</scope>
    <source>
        <strain evidence="1 2">ER1909</strain>
    </source>
</reference>
<gene>
    <name evidence="1" type="ORF">F4821DRAFT_170209</name>
</gene>
<organism evidence="1 2">
    <name type="scientific">Hypoxylon rubiginosum</name>
    <dbReference type="NCBI Taxonomy" id="110542"/>
    <lineage>
        <taxon>Eukaryota</taxon>
        <taxon>Fungi</taxon>
        <taxon>Dikarya</taxon>
        <taxon>Ascomycota</taxon>
        <taxon>Pezizomycotina</taxon>
        <taxon>Sordariomycetes</taxon>
        <taxon>Xylariomycetidae</taxon>
        <taxon>Xylariales</taxon>
        <taxon>Hypoxylaceae</taxon>
        <taxon>Hypoxylon</taxon>
    </lineage>
</organism>
<sequence>MADKTNTNSDSGSKLAALNSATLGAEMPQITLPDGSKVQTGTVGALLINIRTYNEAHKAGDKDKMVLLEEAMQATLPLLDKVGMFDLFLPEEWIQGNNEGRKAVGRMFLEFKAQQLKS</sequence>
<proteinExistence type="predicted"/>
<keyword evidence="2" id="KW-1185">Reference proteome</keyword>
<accession>A0ACC0CVI2</accession>
<dbReference type="EMBL" id="MU394337">
    <property type="protein sequence ID" value="KAI6084404.1"/>
    <property type="molecule type" value="Genomic_DNA"/>
</dbReference>
<dbReference type="Proteomes" id="UP001497680">
    <property type="component" value="Unassembled WGS sequence"/>
</dbReference>
<evidence type="ECO:0000313" key="2">
    <source>
        <dbReference type="Proteomes" id="UP001497680"/>
    </source>
</evidence>
<protein>
    <submittedName>
        <fullName evidence="1">Uncharacterized protein</fullName>
    </submittedName>
</protein>
<name>A0ACC0CVI2_9PEZI</name>
<evidence type="ECO:0000313" key="1">
    <source>
        <dbReference type="EMBL" id="KAI6084404.1"/>
    </source>
</evidence>